<keyword evidence="1" id="KW-0175">Coiled coil</keyword>
<organism evidence="3 4">
    <name type="scientific">Linum trigynum</name>
    <dbReference type="NCBI Taxonomy" id="586398"/>
    <lineage>
        <taxon>Eukaryota</taxon>
        <taxon>Viridiplantae</taxon>
        <taxon>Streptophyta</taxon>
        <taxon>Embryophyta</taxon>
        <taxon>Tracheophyta</taxon>
        <taxon>Spermatophyta</taxon>
        <taxon>Magnoliopsida</taxon>
        <taxon>eudicotyledons</taxon>
        <taxon>Gunneridae</taxon>
        <taxon>Pentapetalae</taxon>
        <taxon>rosids</taxon>
        <taxon>fabids</taxon>
        <taxon>Malpighiales</taxon>
        <taxon>Linaceae</taxon>
        <taxon>Linum</taxon>
    </lineage>
</organism>
<gene>
    <name evidence="3" type="ORF">LTRI10_LOCUS34161</name>
</gene>
<keyword evidence="4" id="KW-1185">Reference proteome</keyword>
<dbReference type="AlphaFoldDB" id="A0AAV2F7F0"/>
<dbReference type="Pfam" id="PF06364">
    <property type="entry name" value="DUF1068"/>
    <property type="match status" value="1"/>
</dbReference>
<sequence>MAMAHPSEHYASSRSSGAVRVSLILTTVFLAVYILMCNRGNSSSQVSSYPSCPCDCDCADDSAVFDLPADSINSSYADCSSSDPEIKEEMEKDRLALLSEEIVLQKLVANESLQRSKSLLTESGIVYTHYKREAEKCIAQVETCEDARERAEAELREELKVTALWEQRAREFGWSDSGKKRVQ</sequence>
<evidence type="ECO:0000313" key="3">
    <source>
        <dbReference type="EMBL" id="CAL1393595.1"/>
    </source>
</evidence>
<evidence type="ECO:0000313" key="4">
    <source>
        <dbReference type="Proteomes" id="UP001497516"/>
    </source>
</evidence>
<evidence type="ECO:0000256" key="2">
    <source>
        <dbReference type="SAM" id="Phobius"/>
    </source>
</evidence>
<name>A0AAV2F7F0_9ROSI</name>
<feature type="coiled-coil region" evidence="1">
    <location>
        <begin position="134"/>
        <end position="161"/>
    </location>
</feature>
<accession>A0AAV2F7F0</accession>
<dbReference type="EMBL" id="OZ034819">
    <property type="protein sequence ID" value="CAL1393595.1"/>
    <property type="molecule type" value="Genomic_DNA"/>
</dbReference>
<feature type="transmembrane region" description="Helical" evidence="2">
    <location>
        <begin position="17"/>
        <end position="36"/>
    </location>
</feature>
<dbReference type="Proteomes" id="UP001497516">
    <property type="component" value="Chromosome 6"/>
</dbReference>
<protein>
    <submittedName>
        <fullName evidence="3">Uncharacterized protein</fullName>
    </submittedName>
</protein>
<dbReference type="InterPro" id="IPR010471">
    <property type="entry name" value="DUF1068"/>
</dbReference>
<keyword evidence="2" id="KW-0472">Membrane</keyword>
<reference evidence="3 4" key="1">
    <citation type="submission" date="2024-04" db="EMBL/GenBank/DDBJ databases">
        <authorList>
            <person name="Fracassetti M."/>
        </authorList>
    </citation>
    <scope>NUCLEOTIDE SEQUENCE [LARGE SCALE GENOMIC DNA]</scope>
</reference>
<keyword evidence="2" id="KW-0812">Transmembrane</keyword>
<proteinExistence type="predicted"/>
<keyword evidence="2" id="KW-1133">Transmembrane helix</keyword>
<dbReference type="PANTHER" id="PTHR32254:SF6">
    <property type="entry name" value="DUF1068 DOMAIN-CONTAINING PROTEIN"/>
    <property type="match status" value="1"/>
</dbReference>
<dbReference type="PANTHER" id="PTHR32254">
    <property type="entry name" value="EXPRESSED PROTEIN"/>
    <property type="match status" value="1"/>
</dbReference>
<evidence type="ECO:0000256" key="1">
    <source>
        <dbReference type="SAM" id="Coils"/>
    </source>
</evidence>